<sequence length="770" mass="87059">MKLNYFKSKLFIKYILSYLFMLLVPLVLLSVIIYNSAVSDLRSEIEQSHFNQLFQAKTIIDSHMKQLSDTASQVAYDEQLAKYRVHDPYYSLEAITALKKYKATSPIVSEMFLFFHNDESIYSSAGMTGLNVFNNKYNFKGWKPDEIVKDLNTVKYPVVRPTTLIGRNPTTSGTENVLAYLEPITPNNPNPYGTIMYLIRESELTGLIDSIIGNYQGSSYIFDNRGLVLASNSNLEKPLDSGTLRSLCDLSTGIHSVKLNGEPHSVVSVKSYRNGWDYVTLMPSSQFLSNVLHIRNLMLLMFSIVAVCGAAVAIILARKQFHPIIDLVEFANSKSKVGGVQAEPHMAGDELARIRTALQEYSSRADLQEPYARNQFLLMLLKYGNALSISKELQGSFDIRFDKAYHFAMMIGRDSVPEDHLDAHDWQTMIEQLAKVEFPELAACVYGVELPKPSQMALIVNFDLLEGMSDIDQYHGIVQKVHDNIVGLFRLDPVIGVGACYPDPDQLNQSFIEACSAFESRMFSGHGSITFFESLTSTPGETLWVPSSLLLKLSQSLKQGSYEVAAQTISEGMNYFQNPDLSVKLKRCVYFDILNTMLKTGLELGIDNLTADISMYDASNSLEELKLHFLSLASRLCAIVERKEKTEEHSLIEQVITYIDSHYMDHSLSLEMVACKYSISVSYFSRFFKEQMGINFVQYIWQKRMNAVINELVTTNDPLKDIIQRVGYLDTPNFIRKFKKETGLTPGQYRKLYSHAEGDDVSEDLTHSEL</sequence>
<gene>
    <name evidence="6" type="ORF">ACFQ3W_01660</name>
</gene>
<evidence type="ECO:0000256" key="4">
    <source>
        <dbReference type="SAM" id="Phobius"/>
    </source>
</evidence>
<dbReference type="InterPro" id="IPR009057">
    <property type="entry name" value="Homeodomain-like_sf"/>
</dbReference>
<dbReference type="PROSITE" id="PS00041">
    <property type="entry name" value="HTH_ARAC_FAMILY_1"/>
    <property type="match status" value="1"/>
</dbReference>
<evidence type="ECO:0000256" key="3">
    <source>
        <dbReference type="ARBA" id="ARBA00023163"/>
    </source>
</evidence>
<reference evidence="7" key="1">
    <citation type="journal article" date="2019" name="Int. J. Syst. Evol. Microbiol.">
        <title>The Global Catalogue of Microorganisms (GCM) 10K type strain sequencing project: providing services to taxonomists for standard genome sequencing and annotation.</title>
        <authorList>
            <consortium name="The Broad Institute Genomics Platform"/>
            <consortium name="The Broad Institute Genome Sequencing Center for Infectious Disease"/>
            <person name="Wu L."/>
            <person name="Ma J."/>
        </authorList>
    </citation>
    <scope>NUCLEOTIDE SEQUENCE [LARGE SCALE GENOMIC DNA]</scope>
    <source>
        <strain evidence="7">CCUG 59189</strain>
    </source>
</reference>
<proteinExistence type="predicted"/>
<evidence type="ECO:0000259" key="5">
    <source>
        <dbReference type="PROSITE" id="PS01124"/>
    </source>
</evidence>
<keyword evidence="3" id="KW-0804">Transcription</keyword>
<keyword evidence="7" id="KW-1185">Reference proteome</keyword>
<dbReference type="InterPro" id="IPR018062">
    <property type="entry name" value="HTH_AraC-typ_CS"/>
</dbReference>
<keyword evidence="4" id="KW-0812">Transmembrane</keyword>
<dbReference type="RefSeq" id="WP_379315951.1">
    <property type="nucleotide sequence ID" value="NZ_JBHTLM010000001.1"/>
</dbReference>
<dbReference type="PANTHER" id="PTHR43280:SF10">
    <property type="entry name" value="REGULATORY PROTEIN POCR"/>
    <property type="match status" value="1"/>
</dbReference>
<feature type="transmembrane region" description="Helical" evidence="4">
    <location>
        <begin position="297"/>
        <end position="317"/>
    </location>
</feature>
<organism evidence="6 7">
    <name type="scientific">Paenibacillus puldeungensis</name>
    <dbReference type="NCBI Taxonomy" id="696536"/>
    <lineage>
        <taxon>Bacteria</taxon>
        <taxon>Bacillati</taxon>
        <taxon>Bacillota</taxon>
        <taxon>Bacilli</taxon>
        <taxon>Bacillales</taxon>
        <taxon>Paenibacillaceae</taxon>
        <taxon>Paenibacillus</taxon>
    </lineage>
</organism>
<protein>
    <submittedName>
        <fullName evidence="6">AraC family transcriptional regulator</fullName>
    </submittedName>
</protein>
<keyword evidence="4" id="KW-1133">Transmembrane helix</keyword>
<dbReference type="SMART" id="SM00342">
    <property type="entry name" value="HTH_ARAC"/>
    <property type="match status" value="1"/>
</dbReference>
<evidence type="ECO:0000256" key="1">
    <source>
        <dbReference type="ARBA" id="ARBA00023015"/>
    </source>
</evidence>
<accession>A0ABW3RSZ9</accession>
<comment type="caution">
    <text evidence="6">The sequence shown here is derived from an EMBL/GenBank/DDBJ whole genome shotgun (WGS) entry which is preliminary data.</text>
</comment>
<evidence type="ECO:0000313" key="6">
    <source>
        <dbReference type="EMBL" id="MFD1175015.1"/>
    </source>
</evidence>
<name>A0ABW3RSZ9_9BACL</name>
<keyword evidence="1" id="KW-0805">Transcription regulation</keyword>
<keyword evidence="4" id="KW-0472">Membrane</keyword>
<dbReference type="InterPro" id="IPR018060">
    <property type="entry name" value="HTH_AraC"/>
</dbReference>
<dbReference type="EMBL" id="JBHTLM010000001">
    <property type="protein sequence ID" value="MFD1175015.1"/>
    <property type="molecule type" value="Genomic_DNA"/>
</dbReference>
<feature type="transmembrane region" description="Helical" evidence="4">
    <location>
        <begin position="12"/>
        <end position="34"/>
    </location>
</feature>
<keyword evidence="2" id="KW-0238">DNA-binding</keyword>
<dbReference type="SUPFAM" id="SSF46689">
    <property type="entry name" value="Homeodomain-like"/>
    <property type="match status" value="2"/>
</dbReference>
<dbReference type="PANTHER" id="PTHR43280">
    <property type="entry name" value="ARAC-FAMILY TRANSCRIPTIONAL REGULATOR"/>
    <property type="match status" value="1"/>
</dbReference>
<feature type="domain" description="HTH araC/xylS-type" evidence="5">
    <location>
        <begin position="653"/>
        <end position="752"/>
    </location>
</feature>
<dbReference type="PROSITE" id="PS01124">
    <property type="entry name" value="HTH_ARAC_FAMILY_2"/>
    <property type="match status" value="1"/>
</dbReference>
<evidence type="ECO:0000313" key="7">
    <source>
        <dbReference type="Proteomes" id="UP001597262"/>
    </source>
</evidence>
<dbReference type="Pfam" id="PF12833">
    <property type="entry name" value="HTH_18"/>
    <property type="match status" value="1"/>
</dbReference>
<dbReference type="Gene3D" id="1.10.10.60">
    <property type="entry name" value="Homeodomain-like"/>
    <property type="match status" value="2"/>
</dbReference>
<dbReference type="Proteomes" id="UP001597262">
    <property type="component" value="Unassembled WGS sequence"/>
</dbReference>
<evidence type="ECO:0000256" key="2">
    <source>
        <dbReference type="ARBA" id="ARBA00023125"/>
    </source>
</evidence>